<reference evidence="7 8" key="1">
    <citation type="journal article" date="2013" name="Genome Biol. Evol.">
        <title>Genomes of Stigonematalean cyanobacteria (subsection V) and the evolution of oxygenic photosynthesis from prokaryotes to plastids.</title>
        <authorList>
            <person name="Dagan T."/>
            <person name="Roettger M."/>
            <person name="Stucken K."/>
            <person name="Landan G."/>
            <person name="Koch R."/>
            <person name="Major P."/>
            <person name="Gould S.B."/>
            <person name="Goremykin V.V."/>
            <person name="Rippka R."/>
            <person name="Tandeau de Marsac N."/>
            <person name="Gugger M."/>
            <person name="Lockhart P.J."/>
            <person name="Allen J.F."/>
            <person name="Brune I."/>
            <person name="Maus I."/>
            <person name="Puhler A."/>
            <person name="Martin W.F."/>
        </authorList>
    </citation>
    <scope>NUCLEOTIDE SEQUENCE [LARGE SCALE GENOMIC DNA]</scope>
    <source>
        <strain evidence="7 8">PCC 7110</strain>
    </source>
</reference>
<evidence type="ECO:0000256" key="4">
    <source>
        <dbReference type="ARBA" id="ARBA00022833"/>
    </source>
</evidence>
<keyword evidence="2" id="KW-0479">Metal-binding</keyword>
<protein>
    <recommendedName>
        <fullName evidence="6">JAB domain-containing protein</fullName>
    </recommendedName>
</protein>
<dbReference type="Proteomes" id="UP000076925">
    <property type="component" value="Unassembled WGS sequence"/>
</dbReference>
<dbReference type="AlphaFoldDB" id="A0A139WQI6"/>
<name>A0A139WQI6_9CYAN</name>
<dbReference type="EMBL" id="ANNX02000064">
    <property type="protein sequence ID" value="KYC34690.1"/>
    <property type="molecule type" value="Genomic_DNA"/>
</dbReference>
<organism evidence="7 8">
    <name type="scientific">Scytonema hofmannii PCC 7110</name>
    <dbReference type="NCBI Taxonomy" id="128403"/>
    <lineage>
        <taxon>Bacteria</taxon>
        <taxon>Bacillati</taxon>
        <taxon>Cyanobacteriota</taxon>
        <taxon>Cyanophyceae</taxon>
        <taxon>Nostocales</taxon>
        <taxon>Scytonemataceae</taxon>
        <taxon>Scytonema</taxon>
    </lineage>
</organism>
<dbReference type="InterPro" id="IPR028090">
    <property type="entry name" value="JAB_dom_prok"/>
</dbReference>
<keyword evidence="4" id="KW-0862">Zinc</keyword>
<dbReference type="RefSeq" id="WP_017741140.1">
    <property type="nucleotide sequence ID" value="NZ_KQ976355.1"/>
</dbReference>
<dbReference type="GO" id="GO:0008237">
    <property type="term" value="F:metallopeptidase activity"/>
    <property type="evidence" value="ECO:0007669"/>
    <property type="project" value="UniProtKB-KW"/>
</dbReference>
<evidence type="ECO:0000259" key="6">
    <source>
        <dbReference type="Pfam" id="PF14464"/>
    </source>
</evidence>
<keyword evidence="5" id="KW-0482">Metalloprotease</keyword>
<gene>
    <name evidence="7" type="ORF">WA1_49050</name>
</gene>
<evidence type="ECO:0000256" key="3">
    <source>
        <dbReference type="ARBA" id="ARBA00022801"/>
    </source>
</evidence>
<accession>A0A139WQI6</accession>
<evidence type="ECO:0000256" key="1">
    <source>
        <dbReference type="ARBA" id="ARBA00022670"/>
    </source>
</evidence>
<dbReference type="STRING" id="128403.WA1_49050"/>
<comment type="caution">
    <text evidence="7">The sequence shown here is derived from an EMBL/GenBank/DDBJ whole genome shotgun (WGS) entry which is preliminary data.</text>
</comment>
<dbReference type="Pfam" id="PF14464">
    <property type="entry name" value="Prok-JAB"/>
    <property type="match status" value="1"/>
</dbReference>
<sequence>MTIFIQEPFVNYGIANESALPPYSGKMIEYLLAGNGLLLRSHRPELEICIKLYKYNIGNLPHIEPYFRMLLPKVPKSIVEEMLEKASNIDREILFYLGYHSDCWHLHVPPQQATVLRVTSGSPPFDSSYENAIIEVHSHSHYDAFFSQTDDVEETGKFRIFAVLGNLPERPTICTRVGIYNHFNPLVAAQIFEMPERLIDKVEVYHTTYTS</sequence>
<dbReference type="GO" id="GO:0046872">
    <property type="term" value="F:metal ion binding"/>
    <property type="evidence" value="ECO:0007669"/>
    <property type="project" value="UniProtKB-KW"/>
</dbReference>
<proteinExistence type="predicted"/>
<keyword evidence="1" id="KW-0645">Protease</keyword>
<keyword evidence="3" id="KW-0378">Hydrolase</keyword>
<evidence type="ECO:0000256" key="2">
    <source>
        <dbReference type="ARBA" id="ARBA00022723"/>
    </source>
</evidence>
<keyword evidence="8" id="KW-1185">Reference proteome</keyword>
<dbReference type="GO" id="GO:0006508">
    <property type="term" value="P:proteolysis"/>
    <property type="evidence" value="ECO:0007669"/>
    <property type="project" value="UniProtKB-KW"/>
</dbReference>
<feature type="domain" description="JAB" evidence="6">
    <location>
        <begin position="108"/>
        <end position="167"/>
    </location>
</feature>
<evidence type="ECO:0000256" key="5">
    <source>
        <dbReference type="ARBA" id="ARBA00023049"/>
    </source>
</evidence>
<evidence type="ECO:0000313" key="8">
    <source>
        <dbReference type="Proteomes" id="UP000076925"/>
    </source>
</evidence>
<evidence type="ECO:0000313" key="7">
    <source>
        <dbReference type="EMBL" id="KYC34690.1"/>
    </source>
</evidence>